<reference evidence="3 4" key="1">
    <citation type="journal article" date="2010" name="Stand. Genomic Sci.">
        <title>Complete genome sequence of Arcobacter nitrofigilis type strain (CI).</title>
        <authorList>
            <person name="Pati A."/>
            <person name="Gronow S."/>
            <person name="Lapidus A."/>
            <person name="Copeland A."/>
            <person name="Glavina Del Rio T."/>
            <person name="Nolan M."/>
            <person name="Lucas S."/>
            <person name="Tice H."/>
            <person name="Cheng J.F."/>
            <person name="Han C."/>
            <person name="Chertkov O."/>
            <person name="Bruce D."/>
            <person name="Tapia R."/>
            <person name="Goodwin L."/>
            <person name="Pitluck S."/>
            <person name="Liolios K."/>
            <person name="Ivanova N."/>
            <person name="Mavromatis K."/>
            <person name="Chen A."/>
            <person name="Palaniappan K."/>
            <person name="Land M."/>
            <person name="Hauser L."/>
            <person name="Chang Y.J."/>
            <person name="Jeffries C.D."/>
            <person name="Detter J.C."/>
            <person name="Rohde M."/>
            <person name="Goker M."/>
            <person name="Bristow J."/>
            <person name="Eisen J.A."/>
            <person name="Markowitz V."/>
            <person name="Hugenholtz P."/>
            <person name="Klenk H.P."/>
            <person name="Kyrpides N.C."/>
        </authorList>
    </citation>
    <scope>NUCLEOTIDE SEQUENCE [LARGE SCALE GENOMIC DNA]</scope>
    <source>
        <strain evidence="4">ATCC 33309 / DSM 7299 / CCUG 15893 / LMG 7604 / NCTC 12251 / CI</strain>
    </source>
</reference>
<dbReference type="SFLD" id="SFLDS00019">
    <property type="entry name" value="Glutathione_Transferase_(cytos"/>
    <property type="match status" value="1"/>
</dbReference>
<dbReference type="SUPFAM" id="SSF52833">
    <property type="entry name" value="Thioredoxin-like"/>
    <property type="match status" value="1"/>
</dbReference>
<dbReference type="EMBL" id="CP001999">
    <property type="protein sequence ID" value="ADG94078.1"/>
    <property type="molecule type" value="Genomic_DNA"/>
</dbReference>
<dbReference type="PROSITE" id="PS50404">
    <property type="entry name" value="GST_NTER"/>
    <property type="match status" value="1"/>
</dbReference>
<dbReference type="InterPro" id="IPR004046">
    <property type="entry name" value="GST_C"/>
</dbReference>
<dbReference type="PROSITE" id="PS50405">
    <property type="entry name" value="GST_CTER"/>
    <property type="match status" value="1"/>
</dbReference>
<keyword evidence="3" id="KW-0808">Transferase</keyword>
<dbReference type="Proteomes" id="UP000000939">
    <property type="component" value="Chromosome"/>
</dbReference>
<evidence type="ECO:0000313" key="4">
    <source>
        <dbReference type="Proteomes" id="UP000000939"/>
    </source>
</evidence>
<protein>
    <submittedName>
        <fullName evidence="3">Glutathione S-transferase domain protein</fullName>
    </submittedName>
</protein>
<accession>D5V1B6</accession>
<keyword evidence="4" id="KW-1185">Reference proteome</keyword>
<proteinExistence type="predicted"/>
<evidence type="ECO:0000313" key="3">
    <source>
        <dbReference type="EMBL" id="ADG94078.1"/>
    </source>
</evidence>
<dbReference type="Gene3D" id="3.40.30.10">
    <property type="entry name" value="Glutaredoxin"/>
    <property type="match status" value="1"/>
</dbReference>
<dbReference type="SUPFAM" id="SSF47616">
    <property type="entry name" value="GST C-terminal domain-like"/>
    <property type="match status" value="1"/>
</dbReference>
<dbReference type="InterPro" id="IPR036249">
    <property type="entry name" value="Thioredoxin-like_sf"/>
</dbReference>
<dbReference type="PANTHER" id="PTHR44051">
    <property type="entry name" value="GLUTATHIONE S-TRANSFERASE-RELATED"/>
    <property type="match status" value="1"/>
</dbReference>
<sequence length="200" mass="23441">MITLYGKRTSINVRKVLWLLKILDIEYSYIDTISISEIKLMNPNGLVPILKDDEFILWESNSILRYITNKFNLNDYYPNSPKKRAQVDKWLDWQASDFNSSWVYAFQSIVRKSEEHTDKKLIESSINNWNNCISILNNQLKKSNYIAGDTFTIADIVIAVSLNRWYLSIGEKNLFKHVDLYYDRLSILIGFKEIIDNGTP</sequence>
<dbReference type="PANTHER" id="PTHR44051:SF19">
    <property type="entry name" value="DISULFIDE-BOND OXIDOREDUCTASE YFCG"/>
    <property type="match status" value="1"/>
</dbReference>
<dbReference type="InterPro" id="IPR036282">
    <property type="entry name" value="Glutathione-S-Trfase_C_sf"/>
</dbReference>
<dbReference type="InterPro" id="IPR040079">
    <property type="entry name" value="Glutathione_S-Trfase"/>
</dbReference>
<dbReference type="InterPro" id="IPR004045">
    <property type="entry name" value="Glutathione_S-Trfase_N"/>
</dbReference>
<dbReference type="RefSeq" id="WP_013136223.1">
    <property type="nucleotide sequence ID" value="NC_014166.1"/>
</dbReference>
<gene>
    <name evidence="3" type="ordered locus">Arnit_2427</name>
</gene>
<dbReference type="Pfam" id="PF13417">
    <property type="entry name" value="GST_N_3"/>
    <property type="match status" value="1"/>
</dbReference>
<name>D5V1B6_ARCNC</name>
<dbReference type="HOGENOM" id="CLU_011226_6_2_7"/>
<dbReference type="KEGG" id="ant:Arnit_2427"/>
<dbReference type="eggNOG" id="COG0625">
    <property type="taxonomic scope" value="Bacteria"/>
</dbReference>
<evidence type="ECO:0000259" key="1">
    <source>
        <dbReference type="PROSITE" id="PS50404"/>
    </source>
</evidence>
<dbReference type="STRING" id="572480.Arnit_2427"/>
<dbReference type="SFLD" id="SFLDG00358">
    <property type="entry name" value="Main_(cytGST)"/>
    <property type="match status" value="1"/>
</dbReference>
<feature type="domain" description="GST C-terminal" evidence="2">
    <location>
        <begin position="80"/>
        <end position="200"/>
    </location>
</feature>
<dbReference type="SFLD" id="SFLDG01150">
    <property type="entry name" value="Main.1:_Beta-like"/>
    <property type="match status" value="1"/>
</dbReference>
<dbReference type="AlphaFoldDB" id="D5V1B6"/>
<dbReference type="OrthoDB" id="9810080at2"/>
<dbReference type="InterPro" id="IPR010987">
    <property type="entry name" value="Glutathione-S-Trfase_C-like"/>
</dbReference>
<organism evidence="3 4">
    <name type="scientific">Arcobacter nitrofigilis (strain ATCC 33309 / DSM 7299 / CCUG 15893 / LMG 7604 / NCTC 12251 / CI)</name>
    <name type="common">Campylobacter nitrofigilis</name>
    <dbReference type="NCBI Taxonomy" id="572480"/>
    <lineage>
        <taxon>Bacteria</taxon>
        <taxon>Pseudomonadati</taxon>
        <taxon>Campylobacterota</taxon>
        <taxon>Epsilonproteobacteria</taxon>
        <taxon>Campylobacterales</taxon>
        <taxon>Arcobacteraceae</taxon>
        <taxon>Arcobacter</taxon>
    </lineage>
</organism>
<evidence type="ECO:0000259" key="2">
    <source>
        <dbReference type="PROSITE" id="PS50405"/>
    </source>
</evidence>
<feature type="domain" description="GST N-terminal" evidence="1">
    <location>
        <begin position="1"/>
        <end position="75"/>
    </location>
</feature>
<dbReference type="Pfam" id="PF00043">
    <property type="entry name" value="GST_C"/>
    <property type="match status" value="1"/>
</dbReference>
<dbReference type="GO" id="GO:0016740">
    <property type="term" value="F:transferase activity"/>
    <property type="evidence" value="ECO:0007669"/>
    <property type="project" value="UniProtKB-KW"/>
</dbReference>
<dbReference type="Gene3D" id="1.20.1050.10">
    <property type="match status" value="1"/>
</dbReference>